<comment type="caution">
    <text evidence="1">The sequence shown here is derived from an EMBL/GenBank/DDBJ whole genome shotgun (WGS) entry which is preliminary data.</text>
</comment>
<sequence>MALKALVYALSAVAILIGALIIVNDMSIQDVGSSLLIRDLALAVLGIAIGIAAPLLYRKFQS</sequence>
<dbReference type="Proteomes" id="UP000033636">
    <property type="component" value="Unassembled WGS sequence"/>
</dbReference>
<dbReference type="EMBL" id="JZWT02000005">
    <property type="protein sequence ID" value="MFB6490166.1"/>
    <property type="molecule type" value="Genomic_DNA"/>
</dbReference>
<reference evidence="1" key="1">
    <citation type="submission" date="2024-07" db="EMBL/GenBank/DDBJ databases">
        <title>Metagenome and Metagenome-Assembled Genomes of Archaea from a hot spring from the geothermal field of Los Azufres, Mexico.</title>
        <authorList>
            <person name="Marin-Paredes R."/>
            <person name="Martinez-Romero E."/>
            <person name="Servin-Garciduenas L.E."/>
        </authorList>
    </citation>
    <scope>NUCLEOTIDE SEQUENCE</scope>
</reference>
<protein>
    <submittedName>
        <fullName evidence="1">Uncharacterized protein</fullName>
    </submittedName>
</protein>
<gene>
    <name evidence="1" type="ORF">TU35_002775</name>
</gene>
<name>A0ACC6UZS6_9CREN</name>
<organism evidence="1 2">
    <name type="scientific">Thermoproteus sp. AZ2</name>
    <dbReference type="NCBI Taxonomy" id="1609232"/>
    <lineage>
        <taxon>Archaea</taxon>
        <taxon>Thermoproteota</taxon>
        <taxon>Thermoprotei</taxon>
        <taxon>Thermoproteales</taxon>
        <taxon>Thermoproteaceae</taxon>
        <taxon>Thermoproteus</taxon>
    </lineage>
</organism>
<evidence type="ECO:0000313" key="1">
    <source>
        <dbReference type="EMBL" id="MFB6490166.1"/>
    </source>
</evidence>
<evidence type="ECO:0000313" key="2">
    <source>
        <dbReference type="Proteomes" id="UP000033636"/>
    </source>
</evidence>
<proteinExistence type="predicted"/>
<accession>A0ACC6UZS6</accession>